<protein>
    <submittedName>
        <fullName evidence="1">Uncharacterized protein</fullName>
    </submittedName>
</protein>
<evidence type="ECO:0000313" key="2">
    <source>
        <dbReference type="Proteomes" id="UP000006514"/>
    </source>
</evidence>
<organism evidence="1 2">
    <name type="scientific">Auricularia subglabra (strain TFB-10046 / SS5)</name>
    <name type="common">White-rot fungus</name>
    <name type="synonym">Auricularia delicata (strain TFB10046)</name>
    <dbReference type="NCBI Taxonomy" id="717982"/>
    <lineage>
        <taxon>Eukaryota</taxon>
        <taxon>Fungi</taxon>
        <taxon>Dikarya</taxon>
        <taxon>Basidiomycota</taxon>
        <taxon>Agaricomycotina</taxon>
        <taxon>Agaricomycetes</taxon>
        <taxon>Auriculariales</taxon>
        <taxon>Auriculariaceae</taxon>
        <taxon>Auricularia</taxon>
    </lineage>
</organism>
<accession>J0WLC9</accession>
<name>J0WLC9_AURST</name>
<dbReference type="InParanoid" id="J0WLC9"/>
<evidence type="ECO:0000313" key="1">
    <source>
        <dbReference type="EMBL" id="EJD33118.1"/>
    </source>
</evidence>
<dbReference type="AlphaFoldDB" id="J0WLC9"/>
<gene>
    <name evidence="1" type="ORF">AURDEDRAFT_131847</name>
</gene>
<dbReference type="Proteomes" id="UP000006514">
    <property type="component" value="Unassembled WGS sequence"/>
</dbReference>
<keyword evidence="2" id="KW-1185">Reference proteome</keyword>
<dbReference type="EMBL" id="JH688427">
    <property type="protein sequence ID" value="EJD33118.1"/>
    <property type="molecule type" value="Genomic_DNA"/>
</dbReference>
<sequence length="545" mass="60427">MDPRAWSLSFIDWASQKIGALIDARLKDIEGGPPRPVHFPHVLTSIMAEYEIEPFARPDFSDNLDSEGEVCITTATLREVTCTTCRNAAPGLMVFQRAVIFLSHHSVPDSFALTAARVANAHAPRCSTAVELWLSTEQAFVREQTCRALGIPTDTADRYLPDRYISQRQIVSQHEFGLLSETEQADWNKLALERKAAMERNEMAAIIVQNNQTAFIKWLGDMIHERMNSGALGMCMLVEFTGFYVGEEDHRMSRFKSLTRIRGQIATYGGATRWHNTPEYNAHVDAHWKAFCLNEIDADLIFELPKLELGTCADHLSEFRDKLEHFFEELFQLQCNLIDLDAAAFWQHVAVNPTEFVSRKRLPNDILFGNPQSLSEQDFRAVYVHVWLCRVDRDGMDEAERFVYEPSVINKYIALDLARQLAAEHLAKKRCAACRLIAASTPGTPGTGPMPSAAVSPVTMDADPQVSFPTLSGAVHGTVGTVLAAGVDGNFRARKKRPAPGEDDLPGTEAASAYAVQHGAMEGMNVTVAARPTRIAAAARPEPGE</sequence>
<reference evidence="2" key="1">
    <citation type="journal article" date="2012" name="Science">
        <title>The Paleozoic origin of enzymatic lignin decomposition reconstructed from 31 fungal genomes.</title>
        <authorList>
            <person name="Floudas D."/>
            <person name="Binder M."/>
            <person name="Riley R."/>
            <person name="Barry K."/>
            <person name="Blanchette R.A."/>
            <person name="Henrissat B."/>
            <person name="Martinez A.T."/>
            <person name="Otillar R."/>
            <person name="Spatafora J.W."/>
            <person name="Yadav J.S."/>
            <person name="Aerts A."/>
            <person name="Benoit I."/>
            <person name="Boyd A."/>
            <person name="Carlson A."/>
            <person name="Copeland A."/>
            <person name="Coutinho P.M."/>
            <person name="de Vries R.P."/>
            <person name="Ferreira P."/>
            <person name="Findley K."/>
            <person name="Foster B."/>
            <person name="Gaskell J."/>
            <person name="Glotzer D."/>
            <person name="Gorecki P."/>
            <person name="Heitman J."/>
            <person name="Hesse C."/>
            <person name="Hori C."/>
            <person name="Igarashi K."/>
            <person name="Jurgens J.A."/>
            <person name="Kallen N."/>
            <person name="Kersten P."/>
            <person name="Kohler A."/>
            <person name="Kuees U."/>
            <person name="Kumar T.K.A."/>
            <person name="Kuo A."/>
            <person name="LaButti K."/>
            <person name="Larrondo L.F."/>
            <person name="Lindquist E."/>
            <person name="Ling A."/>
            <person name="Lombard V."/>
            <person name="Lucas S."/>
            <person name="Lundell T."/>
            <person name="Martin R."/>
            <person name="McLaughlin D.J."/>
            <person name="Morgenstern I."/>
            <person name="Morin E."/>
            <person name="Murat C."/>
            <person name="Nagy L.G."/>
            <person name="Nolan M."/>
            <person name="Ohm R.A."/>
            <person name="Patyshakuliyeva A."/>
            <person name="Rokas A."/>
            <person name="Ruiz-Duenas F.J."/>
            <person name="Sabat G."/>
            <person name="Salamov A."/>
            <person name="Samejima M."/>
            <person name="Schmutz J."/>
            <person name="Slot J.C."/>
            <person name="St John F."/>
            <person name="Stenlid J."/>
            <person name="Sun H."/>
            <person name="Sun S."/>
            <person name="Syed K."/>
            <person name="Tsang A."/>
            <person name="Wiebenga A."/>
            <person name="Young D."/>
            <person name="Pisabarro A."/>
            <person name="Eastwood D.C."/>
            <person name="Martin F."/>
            <person name="Cullen D."/>
            <person name="Grigoriev I.V."/>
            <person name="Hibbett D.S."/>
        </authorList>
    </citation>
    <scope>NUCLEOTIDE SEQUENCE [LARGE SCALE GENOMIC DNA]</scope>
    <source>
        <strain evidence="2">TFB10046</strain>
    </source>
</reference>
<proteinExistence type="predicted"/>
<dbReference type="KEGG" id="adl:AURDEDRAFT_131847"/>